<reference evidence="1" key="1">
    <citation type="submission" date="2014-11" db="EMBL/GenBank/DDBJ databases">
        <authorList>
            <person name="Amaro Gonzalez C."/>
        </authorList>
    </citation>
    <scope>NUCLEOTIDE SEQUENCE</scope>
</reference>
<accession>A0A0E9RGC2</accession>
<organism evidence="1">
    <name type="scientific">Anguilla anguilla</name>
    <name type="common">European freshwater eel</name>
    <name type="synonym">Muraena anguilla</name>
    <dbReference type="NCBI Taxonomy" id="7936"/>
    <lineage>
        <taxon>Eukaryota</taxon>
        <taxon>Metazoa</taxon>
        <taxon>Chordata</taxon>
        <taxon>Craniata</taxon>
        <taxon>Vertebrata</taxon>
        <taxon>Euteleostomi</taxon>
        <taxon>Actinopterygii</taxon>
        <taxon>Neopterygii</taxon>
        <taxon>Teleostei</taxon>
        <taxon>Anguilliformes</taxon>
        <taxon>Anguillidae</taxon>
        <taxon>Anguilla</taxon>
    </lineage>
</organism>
<dbReference type="EMBL" id="GBXM01080386">
    <property type="protein sequence ID" value="JAH28191.1"/>
    <property type="molecule type" value="Transcribed_RNA"/>
</dbReference>
<reference evidence="1" key="2">
    <citation type="journal article" date="2015" name="Fish Shellfish Immunol.">
        <title>Early steps in the European eel (Anguilla anguilla)-Vibrio vulnificus interaction in the gills: Role of the RtxA13 toxin.</title>
        <authorList>
            <person name="Callol A."/>
            <person name="Pajuelo D."/>
            <person name="Ebbesson L."/>
            <person name="Teles M."/>
            <person name="MacKenzie S."/>
            <person name="Amaro C."/>
        </authorList>
    </citation>
    <scope>NUCLEOTIDE SEQUENCE</scope>
</reference>
<name>A0A0E9RGC2_ANGAN</name>
<dbReference type="AlphaFoldDB" id="A0A0E9RGC2"/>
<protein>
    <submittedName>
        <fullName evidence="1">Uncharacterized protein</fullName>
    </submittedName>
</protein>
<evidence type="ECO:0000313" key="1">
    <source>
        <dbReference type="EMBL" id="JAH28191.1"/>
    </source>
</evidence>
<proteinExistence type="predicted"/>
<sequence>MLLRAESAWLSLYLIRRYAQEQDIHPYTFNINSAKLFNWLVRRLSAIKPKYFPHFCQLTTKYLLPSAYCLAPTN</sequence>